<evidence type="ECO:0000313" key="1">
    <source>
        <dbReference type="EMBL" id="CAL1411579.1"/>
    </source>
</evidence>
<dbReference type="SUPFAM" id="SSF53098">
    <property type="entry name" value="Ribonuclease H-like"/>
    <property type="match status" value="1"/>
</dbReference>
<sequence>MHDLEELVISEFFRKSDLSSTKDGKDVKAIVLDQQFWADCDFIVKLTAPIVKLLRVVDSDSKPAMGYVYDGMTRVSNAIKTVCGYKENMYKPYMDIVNRRWDKHLSRDLFMAAHYLNLAIKYADDWTEDRAVTFGLLNLLENSSLCLDNIVVVAEMILYAEKKGNFGRKMAIDSA</sequence>
<gene>
    <name evidence="1" type="ORF">LTRI10_LOCUS50926</name>
</gene>
<name>A0AAV2GN78_9ROSI</name>
<reference evidence="1 2" key="1">
    <citation type="submission" date="2024-04" db="EMBL/GenBank/DDBJ databases">
        <authorList>
            <person name="Fracassetti M."/>
        </authorList>
    </citation>
    <scope>NUCLEOTIDE SEQUENCE [LARGE SCALE GENOMIC DNA]</scope>
</reference>
<evidence type="ECO:0000313" key="2">
    <source>
        <dbReference type="Proteomes" id="UP001497516"/>
    </source>
</evidence>
<dbReference type="Proteomes" id="UP001497516">
    <property type="component" value="Chromosome 9"/>
</dbReference>
<dbReference type="EMBL" id="OZ034822">
    <property type="protein sequence ID" value="CAL1411579.1"/>
    <property type="molecule type" value="Genomic_DNA"/>
</dbReference>
<dbReference type="AlphaFoldDB" id="A0AAV2GN78"/>
<protein>
    <submittedName>
        <fullName evidence="1">Uncharacterized protein</fullName>
    </submittedName>
</protein>
<dbReference type="InterPro" id="IPR012337">
    <property type="entry name" value="RNaseH-like_sf"/>
</dbReference>
<proteinExistence type="predicted"/>
<keyword evidence="2" id="KW-1185">Reference proteome</keyword>
<organism evidence="1 2">
    <name type="scientific">Linum trigynum</name>
    <dbReference type="NCBI Taxonomy" id="586398"/>
    <lineage>
        <taxon>Eukaryota</taxon>
        <taxon>Viridiplantae</taxon>
        <taxon>Streptophyta</taxon>
        <taxon>Embryophyta</taxon>
        <taxon>Tracheophyta</taxon>
        <taxon>Spermatophyta</taxon>
        <taxon>Magnoliopsida</taxon>
        <taxon>eudicotyledons</taxon>
        <taxon>Gunneridae</taxon>
        <taxon>Pentapetalae</taxon>
        <taxon>rosids</taxon>
        <taxon>fabids</taxon>
        <taxon>Malpighiales</taxon>
        <taxon>Linaceae</taxon>
        <taxon>Linum</taxon>
    </lineage>
</organism>
<accession>A0AAV2GN78</accession>